<proteinExistence type="predicted"/>
<organism evidence="1 2">
    <name type="scientific">Endocarpon pusillum</name>
    <dbReference type="NCBI Taxonomy" id="364733"/>
    <lineage>
        <taxon>Eukaryota</taxon>
        <taxon>Fungi</taxon>
        <taxon>Dikarya</taxon>
        <taxon>Ascomycota</taxon>
        <taxon>Pezizomycotina</taxon>
        <taxon>Eurotiomycetes</taxon>
        <taxon>Chaetothyriomycetidae</taxon>
        <taxon>Verrucariales</taxon>
        <taxon>Verrucariaceae</taxon>
        <taxon>Endocarpon</taxon>
    </lineage>
</organism>
<keyword evidence="2" id="KW-1185">Reference proteome</keyword>
<sequence>MASIAWESIISPRRCCIRIRAEKEERKEGSAPVIVVVASRRVVCERCAALRLAGRRHRRGRKGSKNSEQGE</sequence>
<comment type="caution">
    <text evidence="1">The sequence shown here is derived from an EMBL/GenBank/DDBJ whole genome shotgun (WGS) entry which is preliminary data.</text>
</comment>
<dbReference type="AlphaFoldDB" id="A0A8H7E3W0"/>
<dbReference type="Proteomes" id="UP000606974">
    <property type="component" value="Unassembled WGS sequence"/>
</dbReference>
<reference evidence="1" key="1">
    <citation type="submission" date="2020-02" db="EMBL/GenBank/DDBJ databases">
        <authorList>
            <person name="Palmer J.M."/>
        </authorList>
    </citation>
    <scope>NUCLEOTIDE SEQUENCE</scope>
    <source>
        <strain evidence="1">EPUS1.4</strain>
        <tissue evidence="1">Thallus</tissue>
    </source>
</reference>
<dbReference type="EMBL" id="JAACFV010000065">
    <property type="protein sequence ID" value="KAF7507685.1"/>
    <property type="molecule type" value="Genomic_DNA"/>
</dbReference>
<protein>
    <submittedName>
        <fullName evidence="1">Uncharacterized protein</fullName>
    </submittedName>
</protein>
<evidence type="ECO:0000313" key="1">
    <source>
        <dbReference type="EMBL" id="KAF7507685.1"/>
    </source>
</evidence>
<gene>
    <name evidence="1" type="ORF">GJ744_010238</name>
</gene>
<accession>A0A8H7E3W0</accession>
<name>A0A8H7E3W0_9EURO</name>
<evidence type="ECO:0000313" key="2">
    <source>
        <dbReference type="Proteomes" id="UP000606974"/>
    </source>
</evidence>